<dbReference type="InterPro" id="IPR003245">
    <property type="entry name" value="Phytocyanin_dom"/>
</dbReference>
<evidence type="ECO:0000313" key="14">
    <source>
        <dbReference type="Proteomes" id="UP000029121"/>
    </source>
</evidence>
<protein>
    <recommendedName>
        <fullName evidence="12">Phytocyanin domain-containing protein</fullName>
    </recommendedName>
</protein>
<keyword evidence="5 11" id="KW-0472">Membrane</keyword>
<dbReference type="FunFam" id="2.60.40.420:FF:000010">
    <property type="entry name" value="Early nodulin-like protein 1"/>
    <property type="match status" value="1"/>
</dbReference>
<dbReference type="InterPro" id="IPR008972">
    <property type="entry name" value="Cupredoxin"/>
</dbReference>
<dbReference type="SUPFAM" id="SSF49503">
    <property type="entry name" value="Cupredoxins"/>
    <property type="match status" value="1"/>
</dbReference>
<dbReference type="GO" id="GO:0098552">
    <property type="term" value="C:side of membrane"/>
    <property type="evidence" value="ECO:0007669"/>
    <property type="project" value="UniProtKB-KW"/>
</dbReference>
<dbReference type="OrthoDB" id="2015640at2759"/>
<evidence type="ECO:0000256" key="9">
    <source>
        <dbReference type="ARBA" id="ARBA00035011"/>
    </source>
</evidence>
<evidence type="ECO:0000256" key="3">
    <source>
        <dbReference type="ARBA" id="ARBA00022622"/>
    </source>
</evidence>
<feature type="compositionally biased region" description="Low complexity" evidence="10">
    <location>
        <begin position="252"/>
        <end position="312"/>
    </location>
</feature>
<keyword evidence="2" id="KW-1003">Cell membrane</keyword>
<dbReference type="eggNOG" id="ENOG502RZ81">
    <property type="taxonomic scope" value="Eukaryota"/>
</dbReference>
<dbReference type="Pfam" id="PF02298">
    <property type="entry name" value="Cu_bind_like"/>
    <property type="match status" value="1"/>
</dbReference>
<feature type="compositionally biased region" description="Low complexity" evidence="10">
    <location>
        <begin position="320"/>
        <end position="334"/>
    </location>
</feature>
<keyword evidence="11" id="KW-0812">Transmembrane</keyword>
<name>R0GMB3_9BRAS</name>
<feature type="non-terminal residue" evidence="13">
    <location>
        <position position="1"/>
    </location>
</feature>
<keyword evidence="8" id="KW-0449">Lipoprotein</keyword>
<feature type="region of interest" description="Disordered" evidence="10">
    <location>
        <begin position="202"/>
        <end position="391"/>
    </location>
</feature>
<evidence type="ECO:0000256" key="11">
    <source>
        <dbReference type="SAM" id="Phobius"/>
    </source>
</evidence>
<evidence type="ECO:0000256" key="2">
    <source>
        <dbReference type="ARBA" id="ARBA00022475"/>
    </source>
</evidence>
<dbReference type="Gene3D" id="2.60.40.420">
    <property type="entry name" value="Cupredoxins - blue copper proteins"/>
    <property type="match status" value="1"/>
</dbReference>
<dbReference type="PANTHER" id="PTHR33021">
    <property type="entry name" value="BLUE COPPER PROTEIN"/>
    <property type="match status" value="1"/>
</dbReference>
<dbReference type="PROSITE" id="PS51485">
    <property type="entry name" value="PHYTOCYANIN"/>
    <property type="match status" value="1"/>
</dbReference>
<keyword evidence="4" id="KW-0732">Signal</keyword>
<keyword evidence="3" id="KW-0336">GPI-anchor</keyword>
<dbReference type="KEGG" id="crb:17876087"/>
<dbReference type="InterPro" id="IPR039391">
    <property type="entry name" value="Phytocyanin-like"/>
</dbReference>
<feature type="compositionally biased region" description="Pro residues" evidence="10">
    <location>
        <begin position="335"/>
        <end position="349"/>
    </location>
</feature>
<keyword evidence="6" id="KW-1015">Disulfide bond</keyword>
<comment type="subcellular location">
    <subcellularLocation>
        <location evidence="1">Cell membrane</location>
        <topology evidence="1">Lipid-anchor</topology>
        <topology evidence="1">GPI-anchor</topology>
    </subcellularLocation>
</comment>
<evidence type="ECO:0000259" key="12">
    <source>
        <dbReference type="PROSITE" id="PS51485"/>
    </source>
</evidence>
<evidence type="ECO:0000256" key="10">
    <source>
        <dbReference type="SAM" id="MobiDB-lite"/>
    </source>
</evidence>
<gene>
    <name evidence="13" type="ORF">CARUB_v10026503mg</name>
</gene>
<proteinExistence type="inferred from homology"/>
<dbReference type="AlphaFoldDB" id="R0GMB3"/>
<dbReference type="InterPro" id="IPR041846">
    <property type="entry name" value="ENL_dom"/>
</dbReference>
<reference evidence="14" key="1">
    <citation type="journal article" date="2013" name="Nat. Genet.">
        <title>The Capsella rubella genome and the genomic consequences of rapid mating system evolution.</title>
        <authorList>
            <person name="Slotte T."/>
            <person name="Hazzouri K.M."/>
            <person name="Agren J.A."/>
            <person name="Koenig D."/>
            <person name="Maumus F."/>
            <person name="Guo Y.L."/>
            <person name="Steige K."/>
            <person name="Platts A.E."/>
            <person name="Escobar J.S."/>
            <person name="Newman L.K."/>
            <person name="Wang W."/>
            <person name="Mandakova T."/>
            <person name="Vello E."/>
            <person name="Smith L.M."/>
            <person name="Henz S.R."/>
            <person name="Steffen J."/>
            <person name="Takuno S."/>
            <person name="Brandvain Y."/>
            <person name="Coop G."/>
            <person name="Andolfatto P."/>
            <person name="Hu T.T."/>
            <person name="Blanchette M."/>
            <person name="Clark R.M."/>
            <person name="Quesneville H."/>
            <person name="Nordborg M."/>
            <person name="Gaut B.S."/>
            <person name="Lysak M.A."/>
            <person name="Jenkins J."/>
            <person name="Grimwood J."/>
            <person name="Chapman J."/>
            <person name="Prochnik S."/>
            <person name="Shu S."/>
            <person name="Rokhsar D."/>
            <person name="Schmutz J."/>
            <person name="Weigel D."/>
            <person name="Wright S.I."/>
        </authorList>
    </citation>
    <scope>NUCLEOTIDE SEQUENCE [LARGE SCALE GENOMIC DNA]</scope>
    <source>
        <strain evidence="14">cv. Monte Gargano</strain>
    </source>
</reference>
<evidence type="ECO:0000256" key="7">
    <source>
        <dbReference type="ARBA" id="ARBA00023180"/>
    </source>
</evidence>
<feature type="transmembrane region" description="Helical" evidence="11">
    <location>
        <begin position="390"/>
        <end position="410"/>
    </location>
</feature>
<evidence type="ECO:0000256" key="4">
    <source>
        <dbReference type="ARBA" id="ARBA00022729"/>
    </source>
</evidence>
<evidence type="ECO:0000256" key="1">
    <source>
        <dbReference type="ARBA" id="ARBA00004609"/>
    </source>
</evidence>
<keyword evidence="7" id="KW-0325">Glycoprotein</keyword>
<keyword evidence="14" id="KW-1185">Reference proteome</keyword>
<comment type="similarity">
    <text evidence="9">Belongs to the early nodulin-like (ENODL) family.</text>
</comment>
<dbReference type="GO" id="GO:0005886">
    <property type="term" value="C:plasma membrane"/>
    <property type="evidence" value="ECO:0007669"/>
    <property type="project" value="UniProtKB-SubCell"/>
</dbReference>
<dbReference type="EMBL" id="KB870812">
    <property type="protein sequence ID" value="EOA13460.1"/>
    <property type="molecule type" value="Genomic_DNA"/>
</dbReference>
<organism evidence="13 14">
    <name type="scientific">Capsella rubella</name>
    <dbReference type="NCBI Taxonomy" id="81985"/>
    <lineage>
        <taxon>Eukaryota</taxon>
        <taxon>Viridiplantae</taxon>
        <taxon>Streptophyta</taxon>
        <taxon>Embryophyta</taxon>
        <taxon>Tracheophyta</taxon>
        <taxon>Spermatophyta</taxon>
        <taxon>Magnoliopsida</taxon>
        <taxon>eudicotyledons</taxon>
        <taxon>Gunneridae</taxon>
        <taxon>Pentapetalae</taxon>
        <taxon>rosids</taxon>
        <taxon>malvids</taxon>
        <taxon>Brassicales</taxon>
        <taxon>Brassicaceae</taxon>
        <taxon>Camelineae</taxon>
        <taxon>Capsella</taxon>
    </lineage>
</organism>
<dbReference type="CDD" id="cd11019">
    <property type="entry name" value="OsENODL1_like"/>
    <property type="match status" value="1"/>
</dbReference>
<feature type="compositionally biased region" description="Low complexity" evidence="10">
    <location>
        <begin position="350"/>
        <end position="360"/>
    </location>
</feature>
<evidence type="ECO:0000313" key="13">
    <source>
        <dbReference type="EMBL" id="EOA13460.1"/>
    </source>
</evidence>
<accession>R0GMB3</accession>
<dbReference type="STRING" id="81985.R0GMB3"/>
<dbReference type="PANTHER" id="PTHR33021:SF556">
    <property type="entry name" value="EARLY NODULIN-LIKE PROTEIN 1"/>
    <property type="match status" value="1"/>
</dbReference>
<dbReference type="Proteomes" id="UP000029121">
    <property type="component" value="Unassembled WGS sequence"/>
</dbReference>
<sequence length="411" mass="43613">SLYIYRNKVLCHQSSDSISVNFRDLLRFSLISFISIYTHHTALTHSTKPNSSQTHKKTLNFQISETMSAIMKTLCFSFIILSSFATLFSVTDALRFNVGGNGVWDLNPQENYNTWAERNRFQVNDTLFFKYPKGSDSVQQVMKADFDGCNIRNPIKNFDNGESVVTLDRSGPFYFISGNQDHCKKGQKLIVVVLAVRNHPKVPISPAKPPSSAQPPKSHSPVSPISPAKPPSSAQAPNSHSPVSPIAPAKPPSTVAPSHAPSHSPRSSVSPAQPPKSSHSPALSPSHAPSHSPKSPSPVSHSPSHAPSHSPATLPPSPSPVSHSPSHAPSHSPATSPPSPSPDSTPSPVSPASSPSDQTPPLSPSPSQPTPSADNITAPAPSPKRNSASGVAVTSVMTTLLSAAFTFLMFA</sequence>
<evidence type="ECO:0000256" key="8">
    <source>
        <dbReference type="ARBA" id="ARBA00023288"/>
    </source>
</evidence>
<evidence type="ECO:0000256" key="6">
    <source>
        <dbReference type="ARBA" id="ARBA00023157"/>
    </source>
</evidence>
<evidence type="ECO:0000256" key="5">
    <source>
        <dbReference type="ARBA" id="ARBA00023136"/>
    </source>
</evidence>
<feature type="domain" description="Phytocyanin" evidence="12">
    <location>
        <begin position="94"/>
        <end position="195"/>
    </location>
</feature>
<keyword evidence="11" id="KW-1133">Transmembrane helix</keyword>
<dbReference type="GO" id="GO:0009055">
    <property type="term" value="F:electron transfer activity"/>
    <property type="evidence" value="ECO:0007669"/>
    <property type="project" value="InterPro"/>
</dbReference>
<feature type="compositionally biased region" description="Low complexity" evidence="10">
    <location>
        <begin position="214"/>
        <end position="239"/>
    </location>
</feature>